<dbReference type="Proteomes" id="UP000765509">
    <property type="component" value="Unassembled WGS sequence"/>
</dbReference>
<proteinExistence type="predicted"/>
<feature type="domain" description="Reverse transcriptase Ty1/copia-type" evidence="1">
    <location>
        <begin position="32"/>
        <end position="179"/>
    </location>
</feature>
<accession>A0A9Q3KQD6</accession>
<dbReference type="OrthoDB" id="2506051at2759"/>
<evidence type="ECO:0000259" key="1">
    <source>
        <dbReference type="Pfam" id="PF07727"/>
    </source>
</evidence>
<organism evidence="2 3">
    <name type="scientific">Austropuccinia psidii MF-1</name>
    <dbReference type="NCBI Taxonomy" id="1389203"/>
    <lineage>
        <taxon>Eukaryota</taxon>
        <taxon>Fungi</taxon>
        <taxon>Dikarya</taxon>
        <taxon>Basidiomycota</taxon>
        <taxon>Pucciniomycotina</taxon>
        <taxon>Pucciniomycetes</taxon>
        <taxon>Pucciniales</taxon>
        <taxon>Sphaerophragmiaceae</taxon>
        <taxon>Austropuccinia</taxon>
    </lineage>
</organism>
<evidence type="ECO:0000313" key="3">
    <source>
        <dbReference type="Proteomes" id="UP000765509"/>
    </source>
</evidence>
<sequence length="192" mass="22421">MFKLSQRIDCTLLCQRLGLPPDRCEEHILKCSSTRDIYLSIPQRLEIDWRKYCLKLKKAIYGLKQAPLAWYNCLKYWLQSVGFSACKLDPCVFYQKEPEALWIYVHVDNIAIFGTNIQLFTEKINRVFNTKDIGPSDLLLGVKIQQQDDYIILDQQHFVNSLLDLYSMQHCKAVNTPLVPNEYLSPATNDKR</sequence>
<dbReference type="EMBL" id="AVOT02117603">
    <property type="protein sequence ID" value="MBW0584321.1"/>
    <property type="molecule type" value="Genomic_DNA"/>
</dbReference>
<name>A0A9Q3KQD6_9BASI</name>
<keyword evidence="3" id="KW-1185">Reference proteome</keyword>
<dbReference type="InterPro" id="IPR013103">
    <property type="entry name" value="RVT_2"/>
</dbReference>
<gene>
    <name evidence="2" type="ORF">O181_124036</name>
</gene>
<evidence type="ECO:0000313" key="2">
    <source>
        <dbReference type="EMBL" id="MBW0584321.1"/>
    </source>
</evidence>
<reference evidence="2" key="1">
    <citation type="submission" date="2021-03" db="EMBL/GenBank/DDBJ databases">
        <title>Draft genome sequence of rust myrtle Austropuccinia psidii MF-1, a brazilian biotype.</title>
        <authorList>
            <person name="Quecine M.C."/>
            <person name="Pachon D.M.R."/>
            <person name="Bonatelli M.L."/>
            <person name="Correr F.H."/>
            <person name="Franceschini L.M."/>
            <person name="Leite T.F."/>
            <person name="Margarido G.R.A."/>
            <person name="Almeida C.A."/>
            <person name="Ferrarezi J.A."/>
            <person name="Labate C.A."/>
        </authorList>
    </citation>
    <scope>NUCLEOTIDE SEQUENCE</scope>
    <source>
        <strain evidence="2">MF-1</strain>
    </source>
</reference>
<protein>
    <recommendedName>
        <fullName evidence="1">Reverse transcriptase Ty1/copia-type domain-containing protein</fullName>
    </recommendedName>
</protein>
<dbReference type="AlphaFoldDB" id="A0A9Q3KQD6"/>
<comment type="caution">
    <text evidence="2">The sequence shown here is derived from an EMBL/GenBank/DDBJ whole genome shotgun (WGS) entry which is preliminary data.</text>
</comment>
<dbReference type="Pfam" id="PF07727">
    <property type="entry name" value="RVT_2"/>
    <property type="match status" value="1"/>
</dbReference>